<evidence type="ECO:0000313" key="3">
    <source>
        <dbReference type="Proteomes" id="UP001189429"/>
    </source>
</evidence>
<accession>A0ABN9Q1S4</accession>
<feature type="region of interest" description="Disordered" evidence="1">
    <location>
        <begin position="1"/>
        <end position="197"/>
    </location>
</feature>
<sequence length="224" mass="24138">MRTAAIQMNAADEWKRKRGGGGEEEEEEEGVAAASAAARCGEEQHAESGQVTGCGGQPGEHTEERPEWRGGGERRRPESTERRVELSTRSPVTAPPWVPGRRRPRSHLSLLRAPGRARVRCPGGGVAPTAPARPSHGGGRSDALRRRADRAASPTLRRLVGDASATSATLRRRRRGENRAPRRAASPTRCGVPRYTALLGGSPKRGLQLRAAPEHRALCRPLAI</sequence>
<name>A0ABN9Q1S4_9DINO</name>
<protein>
    <submittedName>
        <fullName evidence="2">Uncharacterized protein</fullName>
    </submittedName>
</protein>
<evidence type="ECO:0000313" key="2">
    <source>
        <dbReference type="EMBL" id="CAK0797057.1"/>
    </source>
</evidence>
<proteinExistence type="predicted"/>
<dbReference type="Proteomes" id="UP001189429">
    <property type="component" value="Unassembled WGS sequence"/>
</dbReference>
<evidence type="ECO:0000256" key="1">
    <source>
        <dbReference type="SAM" id="MobiDB-lite"/>
    </source>
</evidence>
<organism evidence="2 3">
    <name type="scientific">Prorocentrum cordatum</name>
    <dbReference type="NCBI Taxonomy" id="2364126"/>
    <lineage>
        <taxon>Eukaryota</taxon>
        <taxon>Sar</taxon>
        <taxon>Alveolata</taxon>
        <taxon>Dinophyceae</taxon>
        <taxon>Prorocentrales</taxon>
        <taxon>Prorocentraceae</taxon>
        <taxon>Prorocentrum</taxon>
    </lineage>
</organism>
<comment type="caution">
    <text evidence="2">The sequence shown here is derived from an EMBL/GenBank/DDBJ whole genome shotgun (WGS) entry which is preliminary data.</text>
</comment>
<keyword evidence="3" id="KW-1185">Reference proteome</keyword>
<feature type="compositionally biased region" description="Basic and acidic residues" evidence="1">
    <location>
        <begin position="60"/>
        <end position="86"/>
    </location>
</feature>
<dbReference type="EMBL" id="CAUYUJ010001669">
    <property type="protein sequence ID" value="CAK0797057.1"/>
    <property type="molecule type" value="Genomic_DNA"/>
</dbReference>
<gene>
    <name evidence="2" type="ORF">PCOR1329_LOCUS6246</name>
</gene>
<reference evidence="2" key="1">
    <citation type="submission" date="2023-10" db="EMBL/GenBank/DDBJ databases">
        <authorList>
            <person name="Chen Y."/>
            <person name="Shah S."/>
            <person name="Dougan E. K."/>
            <person name="Thang M."/>
            <person name="Chan C."/>
        </authorList>
    </citation>
    <scope>NUCLEOTIDE SEQUENCE [LARGE SCALE GENOMIC DNA]</scope>
</reference>